<feature type="compositionally biased region" description="Basic and acidic residues" evidence="1">
    <location>
        <begin position="1384"/>
        <end position="1408"/>
    </location>
</feature>
<sequence>MTNTEVDTNQNTQNNESCRCTENEGTSPSHVGGEKPSKHAVGETQNPYRNPSCYAVVERTKRYVNTIAGKNNENVALLKKIVRDSNSLIGYLKKVQEPYSPSGPPPWQQAHRGRGRSQRPYYPGYSEDSYSDFIYDPYDFHKPPRSWRKPPVWPRRKRPWEYWREYSRDLFEFCKPYCRDYSTGDEEYRYRGRLYDPYDFDDARPISRTGSMKGETTRTKKPKDKKDRKRCDRKEDNGSQYSGRVSELGRKSKQDCCLKKKQMKKYLSDEFGHSGEPKSRKDRDYRERTEDCRKYSSVAPKERSKPDHKKRMEGREGRKIVSYGMSGKWSQQDKDKNKSINSSLWYPLALASGEDLNQSDEPSTEMRKKEAEGFSGAKNNLSGSRGQVLKTRMAFLENASLRIIRCLTHEACYYQAQNISTDRVEGKRGGFDEDNSQGESSSFRGRHKKDSRKRGNKLCTQRISGFELSSGGEEFMEKGRERLPSRGGPHDKHPPRGDPRDRIPPGRDPRDIHPPRRDPRDILPPRRDPRDIYPPGRDPRDIYPPKKDPRDILPPRRDPRDLLPHERPPRDLLPHERPPRDLLPHERPPRDLLPHERPPRDIYPPGRDPRDIYPPGRDPRDIYPPRRDPRDIHPPRRDPRDILPHERGPRDRLPPGRDPRDRLPPGRDPRDRLPPGRDPRDRLPPGRDPRDILPPGRDPRDILPPGRDPRDKQPPGRDPRDRQPPGRDPRDRQPPGRDPRDRQPPGKEPHGSDHVSTESETESFDSESSEELDSGYEIKNRCIRPSSDSSSQPSLSEILVASQEQRGKVNRQTQSQNRGRLPGVKESARGPLGKGHRPEADRRREPHGRVPYGREPYGREPYGRQPYGREPHGREPRGREPRGSEPHGREPRGSEPHGREPRGSEPHRREPRGSEPHRREPHGKEHRGRHGSRGDPRHPPSSELSYSDLSIESAPPKLPRKSTEKDSPRKGSTKKEHEKEQGRGRERGSEKERGRERDKTRKEDYQKKIEDRRKSKGKKPNKGKRREEDSSSSSYYDTYIGGKDTFDIIPDADPGPAGSTALPSEFDQPIKKRNLERTQSMKATDIGPYNNFPNEPDLRKVFGPICQTVFYTQNKPEDIISHIMKEVKERKPGEPFYMPYRFWRYEESEEAVVKLEPRLIPPPEGIKLTFNFKNTEDFDKSTKVLLPETMGHLDTHIKEVLMWEKEVVEMVEARDRRNFSTSKTSEDVKVSMERQRSLLEKEPGNGLHDKSDAKSGEPSSHLQPVTRPPHSNPSSSTTHSPSEDGYYCRGGRKKQHRDRRNHHRRWRYENRHGRRRREWLNEDRGSRRLYRYRDRGRFREDGDDRRSYEDRNRERMYKNWDRGRSYEDREFYKHRGSSSRGRTSRPEDRRLIPEDRDHIPDQRDCIPDHRRRVTRDRSHTPENRRSVPEGRRRVPEDRTFVPKDRRRTSEDRRLMPEDREHIPQDRGRIPQNRGRIPQDRRLMPEDRKLIPEGRRRAPQRRRFRPEYRSCMQDDRERRPDDRERMFENRKRMLERRMPETRRPVPEERRPAPNNGRPVPDEQNRIPEDRRHTSDDHLYQRLNRDEKGRRSYEGYIPEGHSNREVDRCYGIRFYDKRPCHSGCKLSYFRRLHPGNNRFLGRLKSVVPLVNTSKHRKYQNVRYRIRHYDIIDPDRRRPPKRRYDHIGPFNKIPGEPNQCKITSYKCQQFYYTHKRPEQIVRRIKREVLTTYMPKRFYMPYRYWRFNKGDFRLVKIQPLIIKPPKAMPTEFDLHNVGEFEKAREYVSPIENEHGRHLFNQRTNVIAQCERLQEKISKRYDDCLRLLKVFP</sequence>
<feature type="compositionally biased region" description="Acidic residues" evidence="1">
    <location>
        <begin position="759"/>
        <end position="774"/>
    </location>
</feature>
<feature type="compositionally biased region" description="Basic and acidic residues" evidence="1">
    <location>
        <begin position="32"/>
        <end position="41"/>
    </location>
</feature>
<name>A0A7R8YKR8_HERIL</name>
<feature type="compositionally biased region" description="Basic residues" evidence="1">
    <location>
        <begin position="919"/>
        <end position="931"/>
    </location>
</feature>
<dbReference type="OrthoDB" id="8947092at2759"/>
<feature type="compositionally biased region" description="Low complexity" evidence="1">
    <location>
        <begin position="786"/>
        <end position="796"/>
    </location>
</feature>
<feature type="compositionally biased region" description="Polar residues" evidence="1">
    <location>
        <begin position="1"/>
        <end position="29"/>
    </location>
</feature>
<feature type="region of interest" description="Disordered" evidence="1">
    <location>
        <begin position="1371"/>
        <end position="1594"/>
    </location>
</feature>
<proteinExistence type="predicted"/>
<dbReference type="InParanoid" id="A0A7R8YKR8"/>
<feature type="compositionally biased region" description="Basic and acidic residues" evidence="1">
    <location>
        <begin position="856"/>
        <end position="918"/>
    </location>
</feature>
<protein>
    <submittedName>
        <fullName evidence="2">Uncharacterized protein</fullName>
    </submittedName>
</protein>
<feature type="compositionally biased region" description="Basic and acidic residues" evidence="1">
    <location>
        <begin position="1504"/>
        <end position="1550"/>
    </location>
</feature>
<feature type="compositionally biased region" description="Basic and acidic residues" evidence="1">
    <location>
        <begin position="268"/>
        <end position="305"/>
    </location>
</feature>
<keyword evidence="3" id="KW-1185">Reference proteome</keyword>
<feature type="compositionally biased region" description="Basic residues" evidence="1">
    <location>
        <begin position="1014"/>
        <end position="1024"/>
    </location>
</feature>
<gene>
    <name evidence="2" type="ORF">HERILL_LOCUS221</name>
</gene>
<feature type="region of interest" description="Disordered" evidence="1">
    <location>
        <begin position="1217"/>
        <end position="1302"/>
    </location>
</feature>
<feature type="region of interest" description="Disordered" evidence="1">
    <location>
        <begin position="1"/>
        <end position="51"/>
    </location>
</feature>
<evidence type="ECO:0000313" key="2">
    <source>
        <dbReference type="EMBL" id="CAD7076830.1"/>
    </source>
</evidence>
<accession>A0A7R8YKR8</accession>
<feature type="compositionally biased region" description="Basic and acidic residues" evidence="1">
    <location>
        <begin position="1476"/>
        <end position="1495"/>
    </location>
</feature>
<feature type="compositionally biased region" description="Basic and acidic residues" evidence="1">
    <location>
        <begin position="961"/>
        <end position="1013"/>
    </location>
</feature>
<feature type="compositionally biased region" description="Basic and acidic residues" evidence="1">
    <location>
        <begin position="607"/>
        <end position="757"/>
    </location>
</feature>
<feature type="region of interest" description="Disordered" evidence="1">
    <location>
        <begin position="425"/>
        <end position="1047"/>
    </location>
</feature>
<feature type="compositionally biased region" description="Basic and acidic residues" evidence="1">
    <location>
        <begin position="1558"/>
        <end position="1591"/>
    </location>
</feature>
<organism evidence="2 3">
    <name type="scientific">Hermetia illucens</name>
    <name type="common">Black soldier fly</name>
    <dbReference type="NCBI Taxonomy" id="343691"/>
    <lineage>
        <taxon>Eukaryota</taxon>
        <taxon>Metazoa</taxon>
        <taxon>Ecdysozoa</taxon>
        <taxon>Arthropoda</taxon>
        <taxon>Hexapoda</taxon>
        <taxon>Insecta</taxon>
        <taxon>Pterygota</taxon>
        <taxon>Neoptera</taxon>
        <taxon>Endopterygota</taxon>
        <taxon>Diptera</taxon>
        <taxon>Brachycera</taxon>
        <taxon>Stratiomyomorpha</taxon>
        <taxon>Stratiomyidae</taxon>
        <taxon>Hermetiinae</taxon>
        <taxon>Hermetia</taxon>
    </lineage>
</organism>
<feature type="compositionally biased region" description="Basic and acidic residues" evidence="1">
    <location>
        <begin position="836"/>
        <end position="848"/>
    </location>
</feature>
<feature type="region of interest" description="Disordered" evidence="1">
    <location>
        <begin position="268"/>
        <end position="317"/>
    </location>
</feature>
<feature type="compositionally biased region" description="Basic and acidic residues" evidence="1">
    <location>
        <begin position="1415"/>
        <end position="1468"/>
    </location>
</feature>
<feature type="compositionally biased region" description="Basic and acidic residues" evidence="1">
    <location>
        <begin position="1217"/>
        <end position="1255"/>
    </location>
</feature>
<feature type="region of interest" description="Disordered" evidence="1">
    <location>
        <begin position="354"/>
        <end position="383"/>
    </location>
</feature>
<feature type="compositionally biased region" description="Basic residues" evidence="1">
    <location>
        <begin position="1290"/>
        <end position="1302"/>
    </location>
</feature>
<reference evidence="2 3" key="1">
    <citation type="submission" date="2020-11" db="EMBL/GenBank/DDBJ databases">
        <authorList>
            <person name="Wallbank WR R."/>
            <person name="Pardo Diaz C."/>
            <person name="Kozak K."/>
            <person name="Martin S."/>
            <person name="Jiggins C."/>
            <person name="Moest M."/>
            <person name="Warren A I."/>
            <person name="Generalovic N T."/>
            <person name="Byers J.R.P. K."/>
            <person name="Montejo-Kovacevich G."/>
            <person name="Yen C E."/>
        </authorList>
    </citation>
    <scope>NUCLEOTIDE SEQUENCE [LARGE SCALE GENOMIC DNA]</scope>
</reference>
<evidence type="ECO:0000313" key="3">
    <source>
        <dbReference type="Proteomes" id="UP000594454"/>
    </source>
</evidence>
<feature type="compositionally biased region" description="Basic residues" evidence="1">
    <location>
        <begin position="219"/>
        <end position="228"/>
    </location>
</feature>
<feature type="region of interest" description="Disordered" evidence="1">
    <location>
        <begin position="97"/>
        <end position="119"/>
    </location>
</feature>
<feature type="compositionally biased region" description="Basic and acidic residues" evidence="1">
    <location>
        <begin position="475"/>
        <end position="600"/>
    </location>
</feature>
<feature type="region of interest" description="Disordered" evidence="1">
    <location>
        <begin position="201"/>
        <end position="254"/>
    </location>
</feature>
<dbReference type="Proteomes" id="UP000594454">
    <property type="component" value="Chromosome 1"/>
</dbReference>
<evidence type="ECO:0000256" key="1">
    <source>
        <dbReference type="SAM" id="MobiDB-lite"/>
    </source>
</evidence>
<dbReference type="EMBL" id="LR899009">
    <property type="protein sequence ID" value="CAD7076830.1"/>
    <property type="molecule type" value="Genomic_DNA"/>
</dbReference>
<feature type="compositionally biased region" description="Basic residues" evidence="1">
    <location>
        <begin position="444"/>
        <end position="456"/>
    </location>
</feature>